<feature type="domain" description="AntA/AntB antirepressor" evidence="1">
    <location>
        <begin position="54"/>
        <end position="128"/>
    </location>
</feature>
<accession>A0ABM7ANX6</accession>
<proteinExistence type="predicted"/>
<gene>
    <name evidence="2" type="ORF">EGX47_04440</name>
</gene>
<protein>
    <submittedName>
        <fullName evidence="2">Phage antirepressor Ant</fullName>
    </submittedName>
</protein>
<sequence length="275" mass="31032">MLITPVASQNKAFPLAGSIQTQPESSQSDISSSDFAERIPVSISNIGNKDIQSVSGRKLHVFLKVGRDFTTWIKARIKQYGFKEGVDYVIVEDLSTPVSGSAKSRQQVEHDYVLSLDMGKELSMVERNEQGKAARRYFIDCEERLRRVAPEEYSAALMDWRKNRVAACEDHKSMSEAVKGYIERTGDTQHGFAYSNECTFINRLVLGMHPPVWAKRNGISGKVRDHMNTEQLALVAYLESRDCALLDLDTSTATRKVKLTELAQRWLTKRLEVLA</sequence>
<dbReference type="InterPro" id="IPR013557">
    <property type="entry name" value="AntA/B_antirep"/>
</dbReference>
<dbReference type="Pfam" id="PF08346">
    <property type="entry name" value="AntA"/>
    <property type="match status" value="1"/>
</dbReference>
<dbReference type="EMBL" id="CP033713">
    <property type="protein sequence ID" value="AYW94144.1"/>
    <property type="molecule type" value="Genomic_DNA"/>
</dbReference>
<name>A0ABM7ANX6_YERPU</name>
<keyword evidence="3" id="KW-1185">Reference proteome</keyword>
<evidence type="ECO:0000313" key="2">
    <source>
        <dbReference type="EMBL" id="AYW94144.1"/>
    </source>
</evidence>
<reference evidence="2" key="1">
    <citation type="submission" date="2018-11" db="EMBL/GenBank/DDBJ databases">
        <title>FDA dAtabase for Regulatory Grade micrObial Sequences (FDA-ARGOS): Supporting development and validation of Infectious Disease Dx tests.</title>
        <authorList>
            <person name="Bliska J."/>
            <person name="Cleland M.-M."/>
            <person name="Tallon L."/>
            <person name="Sadzewicz L."/>
            <person name="Zhao X."/>
            <person name="Vavikolanu K."/>
            <person name="Mehta A."/>
            <person name="Aluvathingal J."/>
            <person name="Nadendla S."/>
            <person name="Yan Y."/>
            <person name="Sichtig H."/>
        </authorList>
    </citation>
    <scope>NUCLEOTIDE SEQUENCE [LARGE SCALE GENOMIC DNA]</scope>
    <source>
        <strain evidence="2">FDAARGOS_581</strain>
    </source>
</reference>
<evidence type="ECO:0000313" key="3">
    <source>
        <dbReference type="Proteomes" id="UP000268669"/>
    </source>
</evidence>
<dbReference type="Proteomes" id="UP000268669">
    <property type="component" value="Chromosome"/>
</dbReference>
<evidence type="ECO:0000259" key="1">
    <source>
        <dbReference type="Pfam" id="PF08346"/>
    </source>
</evidence>
<organism evidence="2 3">
    <name type="scientific">Yersinia pseudotuberculosis</name>
    <dbReference type="NCBI Taxonomy" id="633"/>
    <lineage>
        <taxon>Bacteria</taxon>
        <taxon>Pseudomonadati</taxon>
        <taxon>Pseudomonadota</taxon>
        <taxon>Gammaproteobacteria</taxon>
        <taxon>Enterobacterales</taxon>
        <taxon>Yersiniaceae</taxon>
        <taxon>Yersinia</taxon>
    </lineage>
</organism>